<organism evidence="1 2">
    <name type="scientific">Parelaphostrongylus tenuis</name>
    <name type="common">Meningeal worm</name>
    <dbReference type="NCBI Taxonomy" id="148309"/>
    <lineage>
        <taxon>Eukaryota</taxon>
        <taxon>Metazoa</taxon>
        <taxon>Ecdysozoa</taxon>
        <taxon>Nematoda</taxon>
        <taxon>Chromadorea</taxon>
        <taxon>Rhabditida</taxon>
        <taxon>Rhabditina</taxon>
        <taxon>Rhabditomorpha</taxon>
        <taxon>Strongyloidea</taxon>
        <taxon>Metastrongylidae</taxon>
        <taxon>Parelaphostrongylus</taxon>
    </lineage>
</organism>
<dbReference type="EMBL" id="JAHQIW010005370">
    <property type="protein sequence ID" value="KAJ1365822.1"/>
    <property type="molecule type" value="Genomic_DNA"/>
</dbReference>
<evidence type="ECO:0000313" key="2">
    <source>
        <dbReference type="Proteomes" id="UP001196413"/>
    </source>
</evidence>
<comment type="caution">
    <text evidence="1">The sequence shown here is derived from an EMBL/GenBank/DDBJ whole genome shotgun (WGS) entry which is preliminary data.</text>
</comment>
<protein>
    <submittedName>
        <fullName evidence="1">Uncharacterized protein</fullName>
    </submittedName>
</protein>
<evidence type="ECO:0000313" key="1">
    <source>
        <dbReference type="EMBL" id="KAJ1365822.1"/>
    </source>
</evidence>
<proteinExistence type="predicted"/>
<reference evidence="1" key="1">
    <citation type="submission" date="2021-06" db="EMBL/GenBank/DDBJ databases">
        <title>Parelaphostrongylus tenuis whole genome reference sequence.</title>
        <authorList>
            <person name="Garwood T.J."/>
            <person name="Larsen P.A."/>
            <person name="Fountain-Jones N.M."/>
            <person name="Garbe J.R."/>
            <person name="Macchietto M.G."/>
            <person name="Kania S.A."/>
            <person name="Gerhold R.W."/>
            <person name="Richards J.E."/>
            <person name="Wolf T.M."/>
        </authorList>
    </citation>
    <scope>NUCLEOTIDE SEQUENCE</scope>
    <source>
        <strain evidence="1">MNPRO001-30</strain>
        <tissue evidence="1">Meninges</tissue>
    </source>
</reference>
<dbReference type="AlphaFoldDB" id="A0AAD5MWI2"/>
<accession>A0AAD5MWI2</accession>
<dbReference type="Proteomes" id="UP001196413">
    <property type="component" value="Unassembled WGS sequence"/>
</dbReference>
<keyword evidence="2" id="KW-1185">Reference proteome</keyword>
<name>A0AAD5MWI2_PARTN</name>
<gene>
    <name evidence="1" type="ORF">KIN20_026262</name>
</gene>
<sequence>MARICGHVSGNEMKCMEADGKMSNCIIVNHLSFYPPTSLLHSFVAIDKYHICVAHSLTLLIKIIIIWNKHIEAQKFDRH</sequence>